<gene>
    <name evidence="2" type="ORF">RCL2_002965400</name>
    <name evidence="1" type="ORF">RclHR1_13130005</name>
</gene>
<dbReference type="PANTHER" id="PTHR47642">
    <property type="entry name" value="ATP-DEPENDENT DNA HELICASE"/>
    <property type="match status" value="1"/>
</dbReference>
<dbReference type="EMBL" id="BEXD01000351">
    <property type="protein sequence ID" value="GBB86739.1"/>
    <property type="molecule type" value="Genomic_DNA"/>
</dbReference>
<dbReference type="Proteomes" id="UP000247702">
    <property type="component" value="Unassembled WGS sequence"/>
</dbReference>
<dbReference type="Proteomes" id="UP000615446">
    <property type="component" value="Unassembled WGS sequence"/>
</dbReference>
<dbReference type="InterPro" id="IPR027417">
    <property type="entry name" value="P-loop_NTPase"/>
</dbReference>
<sequence>MPAKTSMICYLHNFTEWLIQEFTVKEITAVARLDDKDLTKIVYLRVKVFIPVDQNILCQIEDFSNGQVVFLKEKFVSCASWYSVNATSIKTIDPLFSNNMFKPKTNFLLSVCLQPGACVMYLNNFLISYGTCNGTIGVVTDVNLTEEYARIAFSVRGSIIDIDIYKQTHYFNINDTNCNHTQFPLQNCFVLTIYKTQGLTLPRVCLALDGNIFLSGQAYIALNKCSS</sequence>
<evidence type="ECO:0000313" key="3">
    <source>
        <dbReference type="Proteomes" id="UP000247702"/>
    </source>
</evidence>
<accession>A0A2Z6QLR0</accession>
<dbReference type="OrthoDB" id="2325450at2759"/>
<evidence type="ECO:0000313" key="1">
    <source>
        <dbReference type="EMBL" id="GBB86739.1"/>
    </source>
</evidence>
<organism evidence="1 3">
    <name type="scientific">Rhizophagus clarus</name>
    <dbReference type="NCBI Taxonomy" id="94130"/>
    <lineage>
        <taxon>Eukaryota</taxon>
        <taxon>Fungi</taxon>
        <taxon>Fungi incertae sedis</taxon>
        <taxon>Mucoromycota</taxon>
        <taxon>Glomeromycotina</taxon>
        <taxon>Glomeromycetes</taxon>
        <taxon>Glomerales</taxon>
        <taxon>Glomeraceae</taxon>
        <taxon>Rhizophagus</taxon>
    </lineage>
</organism>
<dbReference type="SUPFAM" id="SSF52540">
    <property type="entry name" value="P-loop containing nucleoside triphosphate hydrolases"/>
    <property type="match status" value="1"/>
</dbReference>
<dbReference type="AlphaFoldDB" id="A0A2Z6QLR0"/>
<dbReference type="PANTHER" id="PTHR47642:SF6">
    <property type="entry name" value="ATP-DEPENDENT DNA HELICASE"/>
    <property type="match status" value="1"/>
</dbReference>
<comment type="caution">
    <text evidence="1">The sequence shown here is derived from an EMBL/GenBank/DDBJ whole genome shotgun (WGS) entry which is preliminary data.</text>
</comment>
<proteinExistence type="predicted"/>
<evidence type="ECO:0000313" key="2">
    <source>
        <dbReference type="EMBL" id="GET03310.1"/>
    </source>
</evidence>
<dbReference type="InterPro" id="IPR051055">
    <property type="entry name" value="PIF1_helicase"/>
</dbReference>
<keyword evidence="3" id="KW-1185">Reference proteome</keyword>
<name>A0A2Z6QLR0_9GLOM</name>
<reference evidence="2" key="2">
    <citation type="submission" date="2019-10" db="EMBL/GenBank/DDBJ databases">
        <title>Conservation and host-specific expression of non-tandemly repeated heterogenous ribosome RNA gene in arbuscular mycorrhizal fungi.</title>
        <authorList>
            <person name="Maeda T."/>
            <person name="Kobayashi Y."/>
            <person name="Nakagawa T."/>
            <person name="Ezawa T."/>
            <person name="Yamaguchi K."/>
            <person name="Bino T."/>
            <person name="Nishimoto Y."/>
            <person name="Shigenobu S."/>
            <person name="Kawaguchi M."/>
        </authorList>
    </citation>
    <scope>NUCLEOTIDE SEQUENCE</scope>
    <source>
        <strain evidence="2">HR1</strain>
    </source>
</reference>
<protein>
    <submittedName>
        <fullName evidence="2">AAA family ATPase</fullName>
    </submittedName>
</protein>
<dbReference type="EMBL" id="BLAL01000319">
    <property type="protein sequence ID" value="GET03310.1"/>
    <property type="molecule type" value="Genomic_DNA"/>
</dbReference>
<reference evidence="1 3" key="1">
    <citation type="submission" date="2017-11" db="EMBL/GenBank/DDBJ databases">
        <title>The genome of Rhizophagus clarus HR1 reveals common genetic basis of auxotrophy among arbuscular mycorrhizal fungi.</title>
        <authorList>
            <person name="Kobayashi Y."/>
        </authorList>
    </citation>
    <scope>NUCLEOTIDE SEQUENCE [LARGE SCALE GENOMIC DNA]</scope>
    <source>
        <strain evidence="1 3">HR1</strain>
    </source>
</reference>